<dbReference type="SMART" id="SM00212">
    <property type="entry name" value="UBCc"/>
    <property type="match status" value="1"/>
</dbReference>
<dbReference type="OrthoDB" id="1911848at2759"/>
<dbReference type="PROSITE" id="PS50127">
    <property type="entry name" value="UBC_2"/>
    <property type="match status" value="1"/>
</dbReference>
<dbReference type="EMBL" id="CALLCH030000019">
    <property type="protein sequence ID" value="CAI4219379.1"/>
    <property type="molecule type" value="Genomic_DNA"/>
</dbReference>
<sequence>MARTASIISRDDPYLYVRVLLVSWEGADRRLDDELQGLEQTFKDVYEFTTARYKIQSNNPFGSLTTALLEFLEHDDPDTLLILYYGGHGYSNSDNQLIWSLYSGARLRQKSDFLILLDCCTAASAVGERQRGNVEALFSCGIQDKTPISGDYCFTRRLSNMMRQHPDGIEVYELFHRLTQEYNKAGPDRRDKGKEPAYLKPGKDLRRSIQLRRMNSFYSAKSVIALGRRSLRSLRSTRPAQAMRALETVLVVQTSTGNRGDDSSVATRSTMYYSIANGDEAAGPEGSEVMEEESTQFSELLSALADENRRVLNAAMDRIETNQDVGDASMGDPESPSFSPFDGMIRINRLTNEIRFLQKAMANGPVSTWFTISPISDANILEWQATLRGPDGTPYERGLFHVVDTSAVEATDLAVEPRRRDEMEQSDGEAPQNLSHNQNTISLQGPEDATSQSPLAKDFGEVGIRAFMPPPNKKREERNDIDTYSAAFGLEGLVVGLYVILNEPNLTDALEPEIARQMIEDPAGYERTAREWTKLYATGAV</sequence>
<dbReference type="InterPro" id="IPR016135">
    <property type="entry name" value="UBQ-conjugating_enzyme/RWD"/>
</dbReference>
<evidence type="ECO:0000259" key="2">
    <source>
        <dbReference type="PROSITE" id="PS50127"/>
    </source>
</evidence>
<proteinExistence type="predicted"/>
<feature type="domain" description="UBC core" evidence="2">
    <location>
        <begin position="345"/>
        <end position="538"/>
    </location>
</feature>
<dbReference type="InterPro" id="IPR000608">
    <property type="entry name" value="UBC"/>
</dbReference>
<organism evidence="3 4">
    <name type="scientific">Parascedosporium putredinis</name>
    <dbReference type="NCBI Taxonomy" id="1442378"/>
    <lineage>
        <taxon>Eukaryota</taxon>
        <taxon>Fungi</taxon>
        <taxon>Dikarya</taxon>
        <taxon>Ascomycota</taxon>
        <taxon>Pezizomycotina</taxon>
        <taxon>Sordariomycetes</taxon>
        <taxon>Hypocreomycetidae</taxon>
        <taxon>Microascales</taxon>
        <taxon>Microascaceae</taxon>
        <taxon>Parascedosporium</taxon>
    </lineage>
</organism>
<gene>
    <name evidence="3" type="ORF">PPNO1_LOCUS8944</name>
</gene>
<feature type="compositionally biased region" description="Polar residues" evidence="1">
    <location>
        <begin position="432"/>
        <end position="454"/>
    </location>
</feature>
<evidence type="ECO:0000256" key="1">
    <source>
        <dbReference type="SAM" id="MobiDB-lite"/>
    </source>
</evidence>
<protein>
    <recommendedName>
        <fullName evidence="2">UBC core domain-containing protein</fullName>
    </recommendedName>
</protein>
<evidence type="ECO:0000313" key="4">
    <source>
        <dbReference type="Proteomes" id="UP000838763"/>
    </source>
</evidence>
<dbReference type="SUPFAM" id="SSF54495">
    <property type="entry name" value="UBC-like"/>
    <property type="match status" value="2"/>
</dbReference>
<keyword evidence="4" id="KW-1185">Reference proteome</keyword>
<name>A0A9P1H9I0_9PEZI</name>
<dbReference type="Gene3D" id="3.10.110.10">
    <property type="entry name" value="Ubiquitin Conjugating Enzyme"/>
    <property type="match status" value="2"/>
</dbReference>
<comment type="caution">
    <text evidence="3">The sequence shown here is derived from an EMBL/GenBank/DDBJ whole genome shotgun (WGS) entry which is preliminary data.</text>
</comment>
<accession>A0A9P1H9I0</accession>
<reference evidence="3" key="1">
    <citation type="submission" date="2022-11" db="EMBL/GenBank/DDBJ databases">
        <authorList>
            <person name="Scott C."/>
            <person name="Bruce N."/>
        </authorList>
    </citation>
    <scope>NUCLEOTIDE SEQUENCE</scope>
</reference>
<dbReference type="Proteomes" id="UP000838763">
    <property type="component" value="Unassembled WGS sequence"/>
</dbReference>
<evidence type="ECO:0000313" key="3">
    <source>
        <dbReference type="EMBL" id="CAI4219379.1"/>
    </source>
</evidence>
<feature type="region of interest" description="Disordered" evidence="1">
    <location>
        <begin position="413"/>
        <end position="455"/>
    </location>
</feature>
<dbReference type="AlphaFoldDB" id="A0A9P1H9I0"/>